<dbReference type="Proteomes" id="UP000028705">
    <property type="component" value="Unassembled WGS sequence"/>
</dbReference>
<comment type="caution">
    <text evidence="2">The sequence shown here is derived from an EMBL/GenBank/DDBJ whole genome shotgun (WGS) entry which is preliminary data.</text>
</comment>
<feature type="signal peptide" evidence="1">
    <location>
        <begin position="1"/>
        <end position="24"/>
    </location>
</feature>
<gene>
    <name evidence="2" type="ORF">IW15_01840</name>
</gene>
<keyword evidence="3" id="KW-1185">Reference proteome</keyword>
<proteinExistence type="predicted"/>
<protein>
    <recommendedName>
        <fullName evidence="4">DUF4840 domain-containing protein</fullName>
    </recommendedName>
</protein>
<dbReference type="STRING" id="445961.IW15_01840"/>
<dbReference type="EMBL" id="JPRH01000001">
    <property type="protein sequence ID" value="KFF14212.1"/>
    <property type="molecule type" value="Genomic_DNA"/>
</dbReference>
<dbReference type="AlphaFoldDB" id="A0A086ABZ8"/>
<reference evidence="2 3" key="1">
    <citation type="submission" date="2014-07" db="EMBL/GenBank/DDBJ databases">
        <title>Genome of Chryseobacterium soli DSM 19298.</title>
        <authorList>
            <person name="Stropko S.J."/>
            <person name="Pipes S.E."/>
            <person name="Newman J."/>
        </authorList>
    </citation>
    <scope>NUCLEOTIDE SEQUENCE [LARGE SCALE GENOMIC DNA]</scope>
    <source>
        <strain evidence="2 3">DSM 19298</strain>
    </source>
</reference>
<evidence type="ECO:0000313" key="3">
    <source>
        <dbReference type="Proteomes" id="UP000028705"/>
    </source>
</evidence>
<sequence>MKKLTVLKALTAILILLVSFSIISCKDDDVEIVPVKLEDINGNYKGRLITTQGMMKTEKIIDFKVKKDTIAFAEFPIGEIVKSVVKDPVKAESAIKAIGKVKYNLKFASKINTDKNVVELSFAPNTLEIQIPVDGVNKKTVVTIAAKQKGFYVGQDRSLRYGLLAEKITVDGTPLSTYEVINYDFPYCIKN</sequence>
<dbReference type="InterPro" id="IPR032293">
    <property type="entry name" value="DUF4840"/>
</dbReference>
<accession>A0A086ABZ8</accession>
<dbReference type="RefSeq" id="WP_034709806.1">
    <property type="nucleotide sequence ID" value="NZ_JPRH01000001.1"/>
</dbReference>
<dbReference type="eggNOG" id="ENOG50333X4">
    <property type="taxonomic scope" value="Bacteria"/>
</dbReference>
<dbReference type="OrthoDB" id="1266755at2"/>
<evidence type="ECO:0000313" key="2">
    <source>
        <dbReference type="EMBL" id="KFF14212.1"/>
    </source>
</evidence>
<feature type="chain" id="PRO_5001802633" description="DUF4840 domain-containing protein" evidence="1">
    <location>
        <begin position="25"/>
        <end position="191"/>
    </location>
</feature>
<evidence type="ECO:0008006" key="4">
    <source>
        <dbReference type="Google" id="ProtNLM"/>
    </source>
</evidence>
<evidence type="ECO:0000256" key="1">
    <source>
        <dbReference type="SAM" id="SignalP"/>
    </source>
</evidence>
<keyword evidence="1" id="KW-0732">Signal</keyword>
<dbReference type="PROSITE" id="PS51257">
    <property type="entry name" value="PROKAR_LIPOPROTEIN"/>
    <property type="match status" value="1"/>
</dbReference>
<name>A0A086ABZ8_9FLAO</name>
<organism evidence="2 3">
    <name type="scientific">Chryseobacterium soli</name>
    <dbReference type="NCBI Taxonomy" id="445961"/>
    <lineage>
        <taxon>Bacteria</taxon>
        <taxon>Pseudomonadati</taxon>
        <taxon>Bacteroidota</taxon>
        <taxon>Flavobacteriia</taxon>
        <taxon>Flavobacteriales</taxon>
        <taxon>Weeksellaceae</taxon>
        <taxon>Chryseobacterium group</taxon>
        <taxon>Chryseobacterium</taxon>
    </lineage>
</organism>
<dbReference type="Pfam" id="PF16128">
    <property type="entry name" value="DUF4840"/>
    <property type="match status" value="1"/>
</dbReference>